<dbReference type="EMBL" id="JADMKS010000004">
    <property type="protein sequence ID" value="MBF6637400.1"/>
    <property type="molecule type" value="Genomic_DNA"/>
</dbReference>
<evidence type="ECO:0000313" key="4">
    <source>
        <dbReference type="Proteomes" id="UP000192722"/>
    </source>
</evidence>
<protein>
    <recommendedName>
        <fullName evidence="6">Lysozyme inhibitor LprI N-terminal domain-containing protein</fullName>
    </recommendedName>
</protein>
<dbReference type="RefSeq" id="WP_055772118.1">
    <property type="nucleotide sequence ID" value="NZ_CBCSCF010000001.1"/>
</dbReference>
<keyword evidence="4" id="KW-1185">Reference proteome</keyword>
<evidence type="ECO:0000256" key="1">
    <source>
        <dbReference type="SAM" id="SignalP"/>
    </source>
</evidence>
<gene>
    <name evidence="3" type="ORF">BS639_22005</name>
    <name evidence="2" type="ORF">ITX54_12100</name>
</gene>
<accession>A0AA40X295</accession>
<dbReference type="Proteomes" id="UP000192722">
    <property type="component" value="Unassembled WGS sequence"/>
</dbReference>
<proteinExistence type="predicted"/>
<evidence type="ECO:0000313" key="2">
    <source>
        <dbReference type="EMBL" id="MBF6637400.1"/>
    </source>
</evidence>
<dbReference type="Proteomes" id="UP000705283">
    <property type="component" value="Unassembled WGS sequence"/>
</dbReference>
<keyword evidence="1" id="KW-0732">Signal</keyword>
<organism evidence="2 5">
    <name type="scientific">Rouxiella silvae</name>
    <dbReference type="NCBI Taxonomy" id="1646373"/>
    <lineage>
        <taxon>Bacteria</taxon>
        <taxon>Pseudomonadati</taxon>
        <taxon>Pseudomonadota</taxon>
        <taxon>Gammaproteobacteria</taxon>
        <taxon>Enterobacterales</taxon>
        <taxon>Yersiniaceae</taxon>
        <taxon>Rouxiella</taxon>
    </lineage>
</organism>
<evidence type="ECO:0000313" key="3">
    <source>
        <dbReference type="EMBL" id="ORJ19060.1"/>
    </source>
</evidence>
<reference evidence="3 4" key="2">
    <citation type="journal article" date="2017" name="Int. J. Syst. Evol. Microbiol.">
        <title>Rouxiella badensis sp. nov. and Rouxiella silvae sp. nov. isolated from peat bog soil in Germany and emendation of the genus description.</title>
        <authorList>
            <person name="Le Fleche-Mateos A."/>
            <person name="Kugler J.H."/>
            <person name="Hansen S.H."/>
            <person name="Syldatk C."/>
            <person name="Hausmann R."/>
            <person name="Lomprez F."/>
            <person name="Vandenbogaert M."/>
            <person name="Manuguerra J.C."/>
            <person name="Grimont P.A."/>
        </authorList>
    </citation>
    <scope>NUCLEOTIDE SEQUENCE [LARGE SCALE GENOMIC DNA]</scope>
    <source>
        <strain evidence="3 4">213</strain>
    </source>
</reference>
<name>A0AA40X295_9GAMM</name>
<evidence type="ECO:0008006" key="6">
    <source>
        <dbReference type="Google" id="ProtNLM"/>
    </source>
</evidence>
<reference evidence="2" key="3">
    <citation type="submission" date="2020-11" db="EMBL/GenBank/DDBJ databases">
        <authorList>
            <person name="Lee S.D."/>
        </authorList>
    </citation>
    <scope>NUCLEOTIDE SEQUENCE</scope>
    <source>
        <strain evidence="2">SAP-2</strain>
    </source>
</reference>
<comment type="caution">
    <text evidence="2">The sequence shown here is derived from an EMBL/GenBank/DDBJ whole genome shotgun (WGS) entry which is preliminary data.</text>
</comment>
<dbReference type="EMBL" id="MRWD01000073">
    <property type="protein sequence ID" value="ORJ19060.1"/>
    <property type="molecule type" value="Genomic_DNA"/>
</dbReference>
<reference evidence="3" key="1">
    <citation type="submission" date="2016-12" db="EMBL/GenBank/DDBJ databases">
        <authorList>
            <person name="Le Fleche-Mateos A."/>
        </authorList>
    </citation>
    <scope>NUCLEOTIDE SEQUENCE</scope>
    <source>
        <strain evidence="3">213</strain>
    </source>
</reference>
<sequence length="173" mass="19274">MKKISPLVSLIPLLMSFAAFSAIAASDSLPLPSSVLKDNLETFEIDCPNNPQQTTVDLDDCMGTKRAQVEAIESKYVTTARQLIANSPDFSKEQTQKILDAFDAENKAWDTLIATAAHATEVNWDGGTVRAAKATDREIKLIELRVHNQWQNWLRYEDSTPPALPEPKFKNVE</sequence>
<feature type="chain" id="PRO_5041341758" description="Lysozyme inhibitor LprI N-terminal domain-containing protein" evidence="1">
    <location>
        <begin position="25"/>
        <end position="173"/>
    </location>
</feature>
<reference evidence="2" key="4">
    <citation type="submission" date="2022-09" db="EMBL/GenBank/DDBJ databases">
        <title>Rouxiella aceris sp. nov., isolated from tree sap and emended description of the genus Rhouxiella.</title>
        <authorList>
            <person name="Kim I.S."/>
        </authorList>
    </citation>
    <scope>NUCLEOTIDE SEQUENCE</scope>
    <source>
        <strain evidence="2">SAP-2</strain>
    </source>
</reference>
<feature type="signal peptide" evidence="1">
    <location>
        <begin position="1"/>
        <end position="24"/>
    </location>
</feature>
<dbReference type="AlphaFoldDB" id="A0AA40X295"/>
<evidence type="ECO:0000313" key="5">
    <source>
        <dbReference type="Proteomes" id="UP000705283"/>
    </source>
</evidence>